<feature type="region of interest" description="Disordered" evidence="1">
    <location>
        <begin position="24"/>
        <end position="112"/>
    </location>
</feature>
<gene>
    <name evidence="3" type="primary">LOC106536559</name>
</gene>
<reference evidence="3" key="1">
    <citation type="submission" date="2025-08" db="UniProtKB">
        <authorList>
            <consortium name="RefSeq"/>
        </authorList>
    </citation>
    <scope>IDENTIFICATION</scope>
    <source>
        <strain evidence="3">Quisiro</strain>
    </source>
</reference>
<dbReference type="PANTHER" id="PTHR24168:SF19">
    <property type="entry name" value="KN MOTIF AND ANKYRIN REPEAT DOMAIN-CONTAINING PROTEIN 1"/>
    <property type="match status" value="1"/>
</dbReference>
<evidence type="ECO:0000313" key="2">
    <source>
        <dbReference type="Proteomes" id="UP000192220"/>
    </source>
</evidence>
<dbReference type="KEGG" id="alim:106536559"/>
<evidence type="ECO:0000256" key="1">
    <source>
        <dbReference type="SAM" id="MobiDB-lite"/>
    </source>
</evidence>
<dbReference type="InterPro" id="IPR047184">
    <property type="entry name" value="KANK1-4"/>
</dbReference>
<dbReference type="GO" id="GO:0005856">
    <property type="term" value="C:cytoskeleton"/>
    <property type="evidence" value="ECO:0007669"/>
    <property type="project" value="TreeGrafter"/>
</dbReference>
<sequence>MDLQMSTALHGEACCQNTLKSIMKKKDGRGDPTSTKKNLQFVGVNGGYETTSSDDSSSEDSSSSGSEDDQKEEEEEEEECGRSVREEFQNKGAEDVKTKDEEESLQDEKRER</sequence>
<dbReference type="InParanoid" id="A0A2I4DAQ0"/>
<feature type="compositionally biased region" description="Basic and acidic residues" evidence="1">
    <location>
        <begin position="80"/>
        <end position="112"/>
    </location>
</feature>
<dbReference type="OrthoDB" id="5406014at2759"/>
<proteinExistence type="predicted"/>
<dbReference type="RefSeq" id="XP_013889316.1">
    <property type="nucleotide sequence ID" value="XM_014033862.1"/>
</dbReference>
<dbReference type="AlphaFoldDB" id="A0A2I4DAQ0"/>
<feature type="compositionally biased region" description="Acidic residues" evidence="1">
    <location>
        <begin position="66"/>
        <end position="79"/>
    </location>
</feature>
<accession>A0A2I4DAQ0</accession>
<keyword evidence="2" id="KW-1185">Reference proteome</keyword>
<organism evidence="2 3">
    <name type="scientific">Austrofundulus limnaeus</name>
    <name type="common">Annual killifish</name>
    <dbReference type="NCBI Taxonomy" id="52670"/>
    <lineage>
        <taxon>Eukaryota</taxon>
        <taxon>Metazoa</taxon>
        <taxon>Chordata</taxon>
        <taxon>Craniata</taxon>
        <taxon>Vertebrata</taxon>
        <taxon>Euteleostomi</taxon>
        <taxon>Actinopterygii</taxon>
        <taxon>Neopterygii</taxon>
        <taxon>Teleostei</taxon>
        <taxon>Neoteleostei</taxon>
        <taxon>Acanthomorphata</taxon>
        <taxon>Ovalentaria</taxon>
        <taxon>Atherinomorphae</taxon>
        <taxon>Cyprinodontiformes</taxon>
        <taxon>Rivulidae</taxon>
        <taxon>Austrofundulus</taxon>
    </lineage>
</organism>
<dbReference type="GO" id="GO:0005737">
    <property type="term" value="C:cytoplasm"/>
    <property type="evidence" value="ECO:0007669"/>
    <property type="project" value="TreeGrafter"/>
</dbReference>
<dbReference type="PANTHER" id="PTHR24168">
    <property type="entry name" value="KN MOTIF AND ANKYRIN REPEAT DOMAIN-CONTAINING"/>
    <property type="match status" value="1"/>
</dbReference>
<dbReference type="STRING" id="52670.A0A2I4DAQ0"/>
<evidence type="ECO:0000313" key="3">
    <source>
        <dbReference type="RefSeq" id="XP_013889316.1"/>
    </source>
</evidence>
<protein>
    <submittedName>
        <fullName evidence="3">KN motif and ankyrin repeat domain-containing protein 1</fullName>
    </submittedName>
</protein>
<dbReference type="GO" id="GO:0030837">
    <property type="term" value="P:negative regulation of actin filament polymerization"/>
    <property type="evidence" value="ECO:0007669"/>
    <property type="project" value="InterPro"/>
</dbReference>
<feature type="compositionally biased region" description="Low complexity" evidence="1">
    <location>
        <begin position="53"/>
        <end position="65"/>
    </location>
</feature>
<name>A0A2I4DAQ0_AUSLI</name>
<dbReference type="Proteomes" id="UP000192220">
    <property type="component" value="Unplaced"/>
</dbReference>
<dbReference type="GeneID" id="106536559"/>